<sequence>MRAFAVPAVLVCFAEAAWLKAGFVGVCVFFVISGFIITALLSERGENVEPGAFHASRVKRILPAYLAMLLVVCGVTAMPLLPADATIRQIANSVPGVTFIDMSAAELFKQAPYYQGALIYLDNHYLNPLGAREYGHVAAGQFRQVFNPLIANKSSEP</sequence>
<proteinExistence type="predicted"/>
<feature type="transmembrane region" description="Helical" evidence="1">
    <location>
        <begin position="23"/>
        <end position="41"/>
    </location>
</feature>
<gene>
    <name evidence="3" type="ORF">ABFE88_04545</name>
</gene>
<accession>A0ABV0DAW7</accession>
<evidence type="ECO:0000313" key="3">
    <source>
        <dbReference type="EMBL" id="MEN8638926.1"/>
    </source>
</evidence>
<evidence type="ECO:0000259" key="2">
    <source>
        <dbReference type="Pfam" id="PF01757"/>
    </source>
</evidence>
<feature type="transmembrane region" description="Helical" evidence="1">
    <location>
        <begin position="62"/>
        <end position="81"/>
    </location>
</feature>
<evidence type="ECO:0000256" key="1">
    <source>
        <dbReference type="SAM" id="Phobius"/>
    </source>
</evidence>
<dbReference type="RefSeq" id="WP_347149058.1">
    <property type="nucleotide sequence ID" value="NZ_JBDLYL010000004.1"/>
</dbReference>
<dbReference type="EMBL" id="JBDLYL010000004">
    <property type="protein sequence ID" value="MEN8638926.1"/>
    <property type="molecule type" value="Genomic_DNA"/>
</dbReference>
<dbReference type="PANTHER" id="PTHR23028:SF53">
    <property type="entry name" value="ACYL_TRANSF_3 DOMAIN-CONTAINING PROTEIN"/>
    <property type="match status" value="1"/>
</dbReference>
<evidence type="ECO:0000313" key="4">
    <source>
        <dbReference type="Proteomes" id="UP001424532"/>
    </source>
</evidence>
<keyword evidence="3" id="KW-0012">Acyltransferase</keyword>
<reference evidence="3 4" key="1">
    <citation type="submission" date="2024-05" db="EMBL/GenBank/DDBJ databases">
        <title>Sequence of Lycoming College course isolates.</title>
        <authorList>
            <person name="Reigle C.A."/>
            <person name="Newman J.D."/>
        </authorList>
    </citation>
    <scope>NUCLEOTIDE SEQUENCE [LARGE SCALE GENOMIC DNA]</scope>
    <source>
        <strain evidence="3 4">CAR-09</strain>
    </source>
</reference>
<dbReference type="Proteomes" id="UP001424532">
    <property type="component" value="Unassembled WGS sequence"/>
</dbReference>
<dbReference type="Pfam" id="PF01757">
    <property type="entry name" value="Acyl_transf_3"/>
    <property type="match status" value="1"/>
</dbReference>
<feature type="domain" description="Acyltransferase 3" evidence="2">
    <location>
        <begin position="21"/>
        <end position="77"/>
    </location>
</feature>
<dbReference type="GO" id="GO:0016746">
    <property type="term" value="F:acyltransferase activity"/>
    <property type="evidence" value="ECO:0007669"/>
    <property type="project" value="UniProtKB-KW"/>
</dbReference>
<keyword evidence="1" id="KW-0812">Transmembrane</keyword>
<comment type="caution">
    <text evidence="3">The sequence shown here is derived from an EMBL/GenBank/DDBJ whole genome shotgun (WGS) entry which is preliminary data.</text>
</comment>
<keyword evidence="4" id="KW-1185">Reference proteome</keyword>
<dbReference type="PANTHER" id="PTHR23028">
    <property type="entry name" value="ACETYLTRANSFERASE"/>
    <property type="match status" value="1"/>
</dbReference>
<dbReference type="InterPro" id="IPR050879">
    <property type="entry name" value="Acyltransferase_3"/>
</dbReference>
<protein>
    <submittedName>
        <fullName evidence="3">Acyltransferase family protein</fullName>
    </submittedName>
</protein>
<keyword evidence="1" id="KW-1133">Transmembrane helix</keyword>
<keyword evidence="3" id="KW-0808">Transferase</keyword>
<name>A0ABV0DAW7_9PSED</name>
<dbReference type="InterPro" id="IPR002656">
    <property type="entry name" value="Acyl_transf_3_dom"/>
</dbReference>
<keyword evidence="1" id="KW-0472">Membrane</keyword>
<organism evidence="3 4">
    <name type="scientific">Pseudomonas sichuanensis</name>
    <dbReference type="NCBI Taxonomy" id="2213015"/>
    <lineage>
        <taxon>Bacteria</taxon>
        <taxon>Pseudomonadati</taxon>
        <taxon>Pseudomonadota</taxon>
        <taxon>Gammaproteobacteria</taxon>
        <taxon>Pseudomonadales</taxon>
        <taxon>Pseudomonadaceae</taxon>
        <taxon>Pseudomonas</taxon>
    </lineage>
</organism>